<name>A0A421BVC8_9RHOB</name>
<evidence type="ECO:0000313" key="4">
    <source>
        <dbReference type="Proteomes" id="UP000279673"/>
    </source>
</evidence>
<reference evidence="3 4" key="1">
    <citation type="submission" date="2018-10" db="EMBL/GenBank/DDBJ databases">
        <title>Rhodobacter sp . BO-81.</title>
        <authorList>
            <person name="Im W.T."/>
        </authorList>
    </citation>
    <scope>NUCLEOTIDE SEQUENCE [LARGE SCALE GENOMIC DNA]</scope>
    <source>
        <strain evidence="3 4">BO-81</strain>
    </source>
</reference>
<evidence type="ECO:0000313" key="3">
    <source>
        <dbReference type="EMBL" id="RLL72264.1"/>
    </source>
</evidence>
<proteinExistence type="predicted"/>
<feature type="domain" description="Phosphodiester glycosidase" evidence="2">
    <location>
        <begin position="77"/>
        <end position="222"/>
    </location>
</feature>
<feature type="chain" id="PRO_5019310836" description="Phosphodiester glycosidase domain-containing protein" evidence="1">
    <location>
        <begin position="25"/>
        <end position="251"/>
    </location>
</feature>
<organism evidence="3 4">
    <name type="scientific">Paenirhodobacter hankyongi</name>
    <dbReference type="NCBI Taxonomy" id="2294033"/>
    <lineage>
        <taxon>Bacteria</taxon>
        <taxon>Pseudomonadati</taxon>
        <taxon>Pseudomonadota</taxon>
        <taxon>Alphaproteobacteria</taxon>
        <taxon>Rhodobacterales</taxon>
        <taxon>Rhodobacter group</taxon>
        <taxon>Paenirhodobacter</taxon>
    </lineage>
</organism>
<dbReference type="AlphaFoldDB" id="A0A421BVC8"/>
<accession>A0A421BVC8</accession>
<dbReference type="InterPro" id="IPR018711">
    <property type="entry name" value="NAGPA"/>
</dbReference>
<sequence length="251" mass="26985">MKTKTIWASLFAALALIVPRVALAADPCRTLDFEGIPFSVCEARAGDDIRLWLKDGTGALIGTPERLRAQLAPSERLVFAMNAGMYAPDRQPVGLFIENGVELRPIVTAEGPGNFGLLPNGVFCIGERLRVIESRAFAAAPPACRFATQSGPMLVIDGALHPRFLPDSDSTNIRNGVGVSAEGDRAWFVISDRPVTFHRFARFFRDVLGARDALYLDGSISRLIVPAEGRADLGLPMGPIVGMVAPVDGQD</sequence>
<dbReference type="RefSeq" id="WP_121530545.1">
    <property type="nucleotide sequence ID" value="NZ_RCHI01000002.1"/>
</dbReference>
<comment type="caution">
    <text evidence="3">The sequence shown here is derived from an EMBL/GenBank/DDBJ whole genome shotgun (WGS) entry which is preliminary data.</text>
</comment>
<evidence type="ECO:0000259" key="2">
    <source>
        <dbReference type="Pfam" id="PF09992"/>
    </source>
</evidence>
<dbReference type="Proteomes" id="UP000279673">
    <property type="component" value="Unassembled WGS sequence"/>
</dbReference>
<protein>
    <recommendedName>
        <fullName evidence="2">Phosphodiester glycosidase domain-containing protein</fullName>
    </recommendedName>
</protein>
<evidence type="ECO:0000256" key="1">
    <source>
        <dbReference type="SAM" id="SignalP"/>
    </source>
</evidence>
<dbReference type="Pfam" id="PF09992">
    <property type="entry name" value="NAGPA"/>
    <property type="match status" value="1"/>
</dbReference>
<dbReference type="EMBL" id="RCHI01000002">
    <property type="protein sequence ID" value="RLL72264.1"/>
    <property type="molecule type" value="Genomic_DNA"/>
</dbReference>
<feature type="signal peptide" evidence="1">
    <location>
        <begin position="1"/>
        <end position="24"/>
    </location>
</feature>
<keyword evidence="1" id="KW-0732">Signal</keyword>
<gene>
    <name evidence="3" type="ORF">DYS74_02310</name>
</gene>
<keyword evidence="4" id="KW-1185">Reference proteome</keyword>